<keyword evidence="3 4" id="KW-0408">Iron</keyword>
<dbReference type="SUPFAM" id="SSF46626">
    <property type="entry name" value="Cytochrome c"/>
    <property type="match status" value="1"/>
</dbReference>
<organism evidence="7 8">
    <name type="scientific">Singulisphaera acidiphila (strain ATCC BAA-1392 / DSM 18658 / VKM B-2454 / MOB10)</name>
    <dbReference type="NCBI Taxonomy" id="886293"/>
    <lineage>
        <taxon>Bacteria</taxon>
        <taxon>Pseudomonadati</taxon>
        <taxon>Planctomycetota</taxon>
        <taxon>Planctomycetia</taxon>
        <taxon>Isosphaerales</taxon>
        <taxon>Isosphaeraceae</taxon>
        <taxon>Singulisphaera</taxon>
    </lineage>
</organism>
<dbReference type="GO" id="GO:0020037">
    <property type="term" value="F:heme binding"/>
    <property type="evidence" value="ECO:0007669"/>
    <property type="project" value="InterPro"/>
</dbReference>
<dbReference type="GO" id="GO:0009055">
    <property type="term" value="F:electron transfer activity"/>
    <property type="evidence" value="ECO:0007669"/>
    <property type="project" value="InterPro"/>
</dbReference>
<evidence type="ECO:0000256" key="2">
    <source>
        <dbReference type="ARBA" id="ARBA00022723"/>
    </source>
</evidence>
<evidence type="ECO:0000313" key="7">
    <source>
        <dbReference type="EMBL" id="AGA29261.1"/>
    </source>
</evidence>
<dbReference type="Pfam" id="PF07583">
    <property type="entry name" value="PSCyt2"/>
    <property type="match status" value="1"/>
</dbReference>
<keyword evidence="5" id="KW-0732">Signal</keyword>
<dbReference type="Pfam" id="PF07587">
    <property type="entry name" value="PSD1"/>
    <property type="match status" value="1"/>
</dbReference>
<evidence type="ECO:0000259" key="6">
    <source>
        <dbReference type="PROSITE" id="PS51007"/>
    </source>
</evidence>
<feature type="signal peptide" evidence="5">
    <location>
        <begin position="1"/>
        <end position="20"/>
    </location>
</feature>
<evidence type="ECO:0000256" key="3">
    <source>
        <dbReference type="ARBA" id="ARBA00023004"/>
    </source>
</evidence>
<dbReference type="InterPro" id="IPR036909">
    <property type="entry name" value="Cyt_c-like_dom_sf"/>
</dbReference>
<dbReference type="InterPro" id="IPR011429">
    <property type="entry name" value="Cyt_c_Planctomycete-type"/>
</dbReference>
<dbReference type="AlphaFoldDB" id="L0DKR8"/>
<dbReference type="PANTHER" id="PTHR35889">
    <property type="entry name" value="CYCLOINULO-OLIGOSACCHARIDE FRUCTANOTRANSFERASE-RELATED"/>
    <property type="match status" value="1"/>
</dbReference>
<evidence type="ECO:0000256" key="5">
    <source>
        <dbReference type="SAM" id="SignalP"/>
    </source>
</evidence>
<proteinExistence type="predicted"/>
<dbReference type="eggNOG" id="COG2010">
    <property type="taxonomic scope" value="Bacteria"/>
</dbReference>
<dbReference type="InterPro" id="IPR009056">
    <property type="entry name" value="Cyt_c-like_dom"/>
</dbReference>
<dbReference type="PANTHER" id="PTHR35889:SF3">
    <property type="entry name" value="F-BOX DOMAIN-CONTAINING PROTEIN"/>
    <property type="match status" value="1"/>
</dbReference>
<dbReference type="InterPro" id="IPR011444">
    <property type="entry name" value="DUF1549"/>
</dbReference>
<dbReference type="OrthoDB" id="127107at2"/>
<feature type="chain" id="PRO_5003940371" evidence="5">
    <location>
        <begin position="21"/>
        <end position="820"/>
    </location>
</feature>
<name>L0DKR8_SINAD</name>
<dbReference type="RefSeq" id="WP_015248365.1">
    <property type="nucleotide sequence ID" value="NC_019892.1"/>
</dbReference>
<keyword evidence="1 4" id="KW-0349">Heme</keyword>
<keyword evidence="2 4" id="KW-0479">Metal-binding</keyword>
<dbReference type="InterPro" id="IPR022655">
    <property type="entry name" value="DUF1553"/>
</dbReference>
<dbReference type="EMBL" id="CP003364">
    <property type="protein sequence ID" value="AGA29261.1"/>
    <property type="molecule type" value="Genomic_DNA"/>
</dbReference>
<evidence type="ECO:0000313" key="8">
    <source>
        <dbReference type="Proteomes" id="UP000010798"/>
    </source>
</evidence>
<dbReference type="Proteomes" id="UP000010798">
    <property type="component" value="Chromosome"/>
</dbReference>
<protein>
    <submittedName>
        <fullName evidence="7">Cytochrome c553</fullName>
    </submittedName>
</protein>
<evidence type="ECO:0000256" key="1">
    <source>
        <dbReference type="ARBA" id="ARBA00022617"/>
    </source>
</evidence>
<accession>L0DKR8</accession>
<dbReference type="GO" id="GO:0046872">
    <property type="term" value="F:metal ion binding"/>
    <property type="evidence" value="ECO:0007669"/>
    <property type="project" value="UniProtKB-KW"/>
</dbReference>
<gene>
    <name evidence="7" type="ordered locus">Sinac_5109</name>
</gene>
<feature type="domain" description="Cytochrome c" evidence="6">
    <location>
        <begin position="25"/>
        <end position="115"/>
    </location>
</feature>
<dbReference type="Pfam" id="PF07635">
    <property type="entry name" value="PSCyt1"/>
    <property type="match status" value="1"/>
</dbReference>
<sequence>MKPMLACLVGLFVCSRSLFASEPVDYLRDVKPILTKHCVSCHGATKPRAGLRLDTAEAAMRGGDGGPAVIAGKSAESPLIDAVVGEGERERMPLKRSPLTDPQIAVLKAWIDQGAHAPKGETPDPVRAKHWAFEPPVRPDLPEVARNDWGQNPIDRFILSRLEREALQPSPEADRVTLIRRVSLDLTGLLPTPEEVDAFVADARPDAYERIVDRLLASPHFGERWARPWLDLARYADSNGYSIDAPRTIWKYRDWVIEALNRDMPFDQFTIDQIAGDLRSEATLEQKVATGFHRNTPINQEGGIDLEQFRIESVVDRVATTATTFLGLTMGCAQCHDHKFDPISQREYYQFFAFFNNVDEPQIEFATPQQLASRQAVRSRIASFHKKLAASDSDLPGKVKAWEATLGQAFKTSQPDEIKAAFDKPFEKRTETQKRGVTELFLAQDESSKALYGEVAALRGSEPKFETTLVVRERAEPRETYIHLGGDFTRKGERVASGVPNVLPGLAGSEARNRMDLARWLVDPANPLTARVTMNRLWQAYFGIGLVETENDFGTQGTPPSHPELLDWLATEFVGGGWSLKPMHRRIVTSMAYRQSSKARADVDAVDPGHRLIARQTRLRLDAEVIRDAALSASGLLSRQVGGPSVFPPQPDGVMTQGQMNRVWKPSRGPDRYRRGLYTFFWRATPHPSLIVFDAPNAVQACTRRVRSNTPLQALMLLNDQASFEFAQALATRLLRDAPSNELERIDLAFRLCLSRQPTAGEQQRLQTLLVKERGEGESVANRLAPGTPDRTRARSAAELSAWTTLARVLLNLDEFITRE</sequence>
<dbReference type="KEGG" id="saci:Sinac_5109"/>
<dbReference type="HOGENOM" id="CLU_005632_1_0_0"/>
<dbReference type="STRING" id="886293.Sinac_5109"/>
<keyword evidence="8" id="KW-1185">Reference proteome</keyword>
<reference evidence="7 8" key="1">
    <citation type="submission" date="2012-02" db="EMBL/GenBank/DDBJ databases">
        <title>Complete sequence of chromosome of Singulisphaera acidiphila DSM 18658.</title>
        <authorList>
            <consortium name="US DOE Joint Genome Institute (JGI-PGF)"/>
            <person name="Lucas S."/>
            <person name="Copeland A."/>
            <person name="Lapidus A."/>
            <person name="Glavina del Rio T."/>
            <person name="Dalin E."/>
            <person name="Tice H."/>
            <person name="Bruce D."/>
            <person name="Goodwin L."/>
            <person name="Pitluck S."/>
            <person name="Peters L."/>
            <person name="Ovchinnikova G."/>
            <person name="Chertkov O."/>
            <person name="Kyrpides N."/>
            <person name="Mavromatis K."/>
            <person name="Ivanova N."/>
            <person name="Brettin T."/>
            <person name="Detter J.C."/>
            <person name="Han C."/>
            <person name="Larimer F."/>
            <person name="Land M."/>
            <person name="Hauser L."/>
            <person name="Markowitz V."/>
            <person name="Cheng J.-F."/>
            <person name="Hugenholtz P."/>
            <person name="Woyke T."/>
            <person name="Wu D."/>
            <person name="Tindall B."/>
            <person name="Pomrenke H."/>
            <person name="Brambilla E."/>
            <person name="Klenk H.-P."/>
            <person name="Eisen J.A."/>
        </authorList>
    </citation>
    <scope>NUCLEOTIDE SEQUENCE [LARGE SCALE GENOMIC DNA]</scope>
    <source>
        <strain evidence="8">ATCC BAA-1392 / DSM 18658 / VKM B-2454 / MOB10</strain>
    </source>
</reference>
<dbReference type="PROSITE" id="PS51007">
    <property type="entry name" value="CYTC"/>
    <property type="match status" value="1"/>
</dbReference>
<evidence type="ECO:0000256" key="4">
    <source>
        <dbReference type="PROSITE-ProRule" id="PRU00433"/>
    </source>
</evidence>